<dbReference type="AlphaFoldDB" id="A0A6J8DY21"/>
<evidence type="ECO:0000313" key="2">
    <source>
        <dbReference type="Proteomes" id="UP000507470"/>
    </source>
</evidence>
<gene>
    <name evidence="1" type="ORF">MCOR_44746</name>
</gene>
<sequence length="237" mass="28202">MTTLIGDSRIPWTNLMSVLVDSCNVMRGSKSGHETRIRTVKALHLLDVDEMCIIICTMQQRHSGFVDCDVIYTSTIEKKRGKISVQITKTDNEKKQIWNKKHACLFCDNLYFKIARHNEDEHNKEQRVVEILLLPKNPKQRKEKLEVLRNEANFKHYFEVIKKQKAIEKKGKISVQITKTDNEKKQIWNKKHACLFCDNLYFKIARHNEDEHNKEQRVVEILLLQKIRNKERKNWKF</sequence>
<keyword evidence="2" id="KW-1185">Reference proteome</keyword>
<dbReference type="PANTHER" id="PTHR33480">
    <property type="entry name" value="SET DOMAIN-CONTAINING PROTEIN-RELATED"/>
    <property type="match status" value="1"/>
</dbReference>
<dbReference type="Proteomes" id="UP000507470">
    <property type="component" value="Unassembled WGS sequence"/>
</dbReference>
<name>A0A6J8DY21_MYTCO</name>
<dbReference type="EMBL" id="CACVKT020007903">
    <property type="protein sequence ID" value="CAC5411690.1"/>
    <property type="molecule type" value="Genomic_DNA"/>
</dbReference>
<dbReference type="OrthoDB" id="6157256at2759"/>
<dbReference type="PANTHER" id="PTHR33480:SF1">
    <property type="entry name" value="TYR RECOMBINASE DOMAIN-CONTAINING PROTEIN"/>
    <property type="match status" value="1"/>
</dbReference>
<proteinExistence type="predicted"/>
<organism evidence="1 2">
    <name type="scientific">Mytilus coruscus</name>
    <name type="common">Sea mussel</name>
    <dbReference type="NCBI Taxonomy" id="42192"/>
    <lineage>
        <taxon>Eukaryota</taxon>
        <taxon>Metazoa</taxon>
        <taxon>Spiralia</taxon>
        <taxon>Lophotrochozoa</taxon>
        <taxon>Mollusca</taxon>
        <taxon>Bivalvia</taxon>
        <taxon>Autobranchia</taxon>
        <taxon>Pteriomorphia</taxon>
        <taxon>Mytilida</taxon>
        <taxon>Mytiloidea</taxon>
        <taxon>Mytilidae</taxon>
        <taxon>Mytilinae</taxon>
        <taxon>Mytilus</taxon>
    </lineage>
</organism>
<evidence type="ECO:0000313" key="1">
    <source>
        <dbReference type="EMBL" id="CAC5411690.1"/>
    </source>
</evidence>
<accession>A0A6J8DY21</accession>
<reference evidence="1 2" key="1">
    <citation type="submission" date="2020-06" db="EMBL/GenBank/DDBJ databases">
        <authorList>
            <person name="Li R."/>
            <person name="Bekaert M."/>
        </authorList>
    </citation>
    <scope>NUCLEOTIDE SEQUENCE [LARGE SCALE GENOMIC DNA]</scope>
    <source>
        <strain evidence="2">wild</strain>
    </source>
</reference>
<protein>
    <submittedName>
        <fullName evidence="1">Uncharacterized protein</fullName>
    </submittedName>
</protein>